<dbReference type="AlphaFoldDB" id="S3C9F4"/>
<sequence length="647" mass="68260">MPSERPEFKFDNPFKVDVDLSGFRSKKKSEDEKEKKKGKEKKKPKDAAEAESAKAVADDEADDGANEMKPIIEASRIKDADLISLKSPPEWLPMPKIVLAAFIINMIMILVAIVVSGLVLGGSITVKANAIGLTQSLVLFSAVFGLVYVGFHCVAARKALGIGLFRRRYRRPLHTTIVQLGRITVALWLVSMLAVGITIAKEPASEAGSLSVLKTNLACCLINVIDMLAVVFVVECTRMPFVLPWISPPVPEGEALSLHAKALIDDILGDGVAGHTHANVDSSEAATDGPEPVDTPVVPPATVEAEAVAAAAAAPPGTTPAAFMIQAPMPPPPHIYPAYTPYNPYTAYHPYTSYTPAHMPLPPPAVAPAPAPAPASAPVPAPDPAPGPASAPPPLAMATPRTATIGQSSVRPTPSVTFAIPPQTPTRSSYAMQPIRTPTSAPSEPARHSTPAYSMTGLSGYNPSMYDAASAMRSEVWSRADEGSYTTAPAGMRTPAHKSTLNLSHNPTPYSSSSDNSNSGVGLEQRPPLPPFAPLPLSSYVSPMQSSPPSSMYGPRPVPSQSGYSGRSGGSRRGRGRGGGDERGYYEPVSGRSDGPRNMPAPAGPRVNGKRLFNKAAEGLKAKGNGPGQESTAWEDWGNYKIPGSWW</sequence>
<keyword evidence="2" id="KW-0812">Transmembrane</keyword>
<feature type="transmembrane region" description="Helical" evidence="2">
    <location>
        <begin position="136"/>
        <end position="156"/>
    </location>
</feature>
<protein>
    <submittedName>
        <fullName evidence="3">Uncharacterized protein</fullName>
    </submittedName>
</protein>
<dbReference type="STRING" id="1262450.S3C9F4"/>
<proteinExistence type="predicted"/>
<dbReference type="VEuPathDB" id="FungiDB:F503_01574"/>
<feature type="transmembrane region" description="Helical" evidence="2">
    <location>
        <begin position="177"/>
        <end position="200"/>
    </location>
</feature>
<feature type="region of interest" description="Disordered" evidence="1">
    <location>
        <begin position="367"/>
        <end position="455"/>
    </location>
</feature>
<dbReference type="Proteomes" id="UP000016923">
    <property type="component" value="Unassembled WGS sequence"/>
</dbReference>
<organism evidence="3 4">
    <name type="scientific">Ophiostoma piceae (strain UAMH 11346)</name>
    <name type="common">Sap stain fungus</name>
    <dbReference type="NCBI Taxonomy" id="1262450"/>
    <lineage>
        <taxon>Eukaryota</taxon>
        <taxon>Fungi</taxon>
        <taxon>Dikarya</taxon>
        <taxon>Ascomycota</taxon>
        <taxon>Pezizomycotina</taxon>
        <taxon>Sordariomycetes</taxon>
        <taxon>Sordariomycetidae</taxon>
        <taxon>Ophiostomatales</taxon>
        <taxon>Ophiostomataceae</taxon>
        <taxon>Ophiostoma</taxon>
    </lineage>
</organism>
<keyword evidence="2" id="KW-0472">Membrane</keyword>
<dbReference type="OMA" id="DEKCEHE"/>
<feature type="transmembrane region" description="Helical" evidence="2">
    <location>
        <begin position="97"/>
        <end position="124"/>
    </location>
</feature>
<evidence type="ECO:0000256" key="2">
    <source>
        <dbReference type="SAM" id="Phobius"/>
    </source>
</evidence>
<evidence type="ECO:0000313" key="4">
    <source>
        <dbReference type="Proteomes" id="UP000016923"/>
    </source>
</evidence>
<gene>
    <name evidence="3" type="ORF">F503_01574</name>
</gene>
<dbReference type="EMBL" id="KE148173">
    <property type="protein sequence ID" value="EPE02833.1"/>
    <property type="molecule type" value="Genomic_DNA"/>
</dbReference>
<feature type="compositionally biased region" description="Low complexity" evidence="1">
    <location>
        <begin position="287"/>
        <end position="298"/>
    </location>
</feature>
<name>S3C9F4_OPHP1</name>
<feature type="compositionally biased region" description="Low complexity" evidence="1">
    <location>
        <begin position="535"/>
        <end position="551"/>
    </location>
</feature>
<feature type="compositionally biased region" description="Pro residues" evidence="1">
    <location>
        <begin position="367"/>
        <end position="395"/>
    </location>
</feature>
<dbReference type="HOGENOM" id="CLU_505437_0_0_1"/>
<feature type="compositionally biased region" description="Polar residues" evidence="1">
    <location>
        <begin position="497"/>
        <end position="510"/>
    </location>
</feature>
<keyword evidence="4" id="KW-1185">Reference proteome</keyword>
<feature type="region of interest" description="Disordered" evidence="1">
    <location>
        <begin position="275"/>
        <end position="298"/>
    </location>
</feature>
<feature type="compositionally biased region" description="Polar residues" evidence="1">
    <location>
        <begin position="425"/>
        <end position="442"/>
    </location>
</feature>
<keyword evidence="2" id="KW-1133">Transmembrane helix</keyword>
<feature type="compositionally biased region" description="Basic and acidic residues" evidence="1">
    <location>
        <begin position="28"/>
        <end position="52"/>
    </location>
</feature>
<evidence type="ECO:0000256" key="1">
    <source>
        <dbReference type="SAM" id="MobiDB-lite"/>
    </source>
</evidence>
<dbReference type="OrthoDB" id="5243382at2759"/>
<reference evidence="3 4" key="1">
    <citation type="journal article" date="2013" name="BMC Genomics">
        <title>The genome and transcriptome of the pine saprophyte Ophiostoma piceae, and a comparison with the bark beetle-associated pine pathogen Grosmannia clavigera.</title>
        <authorList>
            <person name="Haridas S."/>
            <person name="Wang Y."/>
            <person name="Lim L."/>
            <person name="Massoumi Alamouti S."/>
            <person name="Jackman S."/>
            <person name="Docking R."/>
            <person name="Robertson G."/>
            <person name="Birol I."/>
            <person name="Bohlmann J."/>
            <person name="Breuil C."/>
        </authorList>
    </citation>
    <scope>NUCLEOTIDE SEQUENCE [LARGE SCALE GENOMIC DNA]</scope>
    <source>
        <strain evidence="3 4">UAMH 11346</strain>
    </source>
</reference>
<feature type="compositionally biased region" description="Polar residues" evidence="1">
    <location>
        <begin position="401"/>
        <end position="416"/>
    </location>
</feature>
<accession>S3C9F4</accession>
<dbReference type="eggNOG" id="ENOG502T4NG">
    <property type="taxonomic scope" value="Eukaryota"/>
</dbReference>
<feature type="region of interest" description="Disordered" evidence="1">
    <location>
        <begin position="485"/>
        <end position="609"/>
    </location>
</feature>
<evidence type="ECO:0000313" key="3">
    <source>
        <dbReference type="EMBL" id="EPE02833.1"/>
    </source>
</evidence>
<feature type="region of interest" description="Disordered" evidence="1">
    <location>
        <begin position="25"/>
        <end position="63"/>
    </location>
</feature>